<name>A0ABP3HBU0_9ALTE</name>
<sequence length="288" mass="32309">MKISVVIPTYNRSDLLNKTLTSLVSQTLDKSLYEVVVVDDGGVDDSRAVCEQFQAQINVRYLWQQDLGFRAGKARNLGITYAEGKYIVLLDCGIVLSPSGLALHLERHEADEYAKVIIGYVYGFGATGSDAELLKQCINADDVEKAIQLAKEKGLYDIRQSQYDDLGDNISAWPAPFDIFWTAHVSAERQALIGAGLFDEGFNSWGGEDVELGIRLFKHNNKFELDKDICSIHWPHQADDAELDDKVRQAGVARLKIKAMHNLWQTSFYDRELGDAIYSLNRVIRAFA</sequence>
<dbReference type="RefSeq" id="WP_343846585.1">
    <property type="nucleotide sequence ID" value="NZ_BAAAEI010000021.1"/>
</dbReference>
<protein>
    <submittedName>
        <fullName evidence="2">Glycosyltransferase</fullName>
    </submittedName>
</protein>
<dbReference type="PANTHER" id="PTHR43685:SF3">
    <property type="entry name" value="SLR2126 PROTEIN"/>
    <property type="match status" value="1"/>
</dbReference>
<dbReference type="InterPro" id="IPR050834">
    <property type="entry name" value="Glycosyltransf_2"/>
</dbReference>
<reference evidence="3" key="1">
    <citation type="journal article" date="2019" name="Int. J. Syst. Evol. Microbiol.">
        <title>The Global Catalogue of Microorganisms (GCM) 10K type strain sequencing project: providing services to taxonomists for standard genome sequencing and annotation.</title>
        <authorList>
            <consortium name="The Broad Institute Genomics Platform"/>
            <consortium name="The Broad Institute Genome Sequencing Center for Infectious Disease"/>
            <person name="Wu L."/>
            <person name="Ma J."/>
        </authorList>
    </citation>
    <scope>NUCLEOTIDE SEQUENCE [LARGE SCALE GENOMIC DNA]</scope>
    <source>
        <strain evidence="3">JCM 13378</strain>
    </source>
</reference>
<keyword evidence="3" id="KW-1185">Reference proteome</keyword>
<dbReference type="EMBL" id="BAAAEI010000021">
    <property type="protein sequence ID" value="GAA0367214.1"/>
    <property type="molecule type" value="Genomic_DNA"/>
</dbReference>
<dbReference type="Proteomes" id="UP001501757">
    <property type="component" value="Unassembled WGS sequence"/>
</dbReference>
<accession>A0ABP3HBU0</accession>
<evidence type="ECO:0000313" key="3">
    <source>
        <dbReference type="Proteomes" id="UP001501757"/>
    </source>
</evidence>
<dbReference type="SUPFAM" id="SSF53448">
    <property type="entry name" value="Nucleotide-diphospho-sugar transferases"/>
    <property type="match status" value="1"/>
</dbReference>
<proteinExistence type="predicted"/>
<gene>
    <name evidence="2" type="ORF">GCM10009092_34450</name>
</gene>
<feature type="domain" description="Glycosyltransferase 2-like" evidence="1">
    <location>
        <begin position="4"/>
        <end position="132"/>
    </location>
</feature>
<comment type="caution">
    <text evidence="2">The sequence shown here is derived from an EMBL/GenBank/DDBJ whole genome shotgun (WGS) entry which is preliminary data.</text>
</comment>
<dbReference type="Gene3D" id="3.90.550.10">
    <property type="entry name" value="Spore Coat Polysaccharide Biosynthesis Protein SpsA, Chain A"/>
    <property type="match status" value="1"/>
</dbReference>
<evidence type="ECO:0000259" key="1">
    <source>
        <dbReference type="Pfam" id="PF00535"/>
    </source>
</evidence>
<evidence type="ECO:0000313" key="2">
    <source>
        <dbReference type="EMBL" id="GAA0367214.1"/>
    </source>
</evidence>
<dbReference type="InterPro" id="IPR029044">
    <property type="entry name" value="Nucleotide-diphossugar_trans"/>
</dbReference>
<dbReference type="Pfam" id="PF00535">
    <property type="entry name" value="Glycos_transf_2"/>
    <property type="match status" value="1"/>
</dbReference>
<dbReference type="PANTHER" id="PTHR43685">
    <property type="entry name" value="GLYCOSYLTRANSFERASE"/>
    <property type="match status" value="1"/>
</dbReference>
<dbReference type="InterPro" id="IPR001173">
    <property type="entry name" value="Glyco_trans_2-like"/>
</dbReference>
<organism evidence="2 3">
    <name type="scientific">Bowmanella denitrificans</name>
    <dbReference type="NCBI Taxonomy" id="366582"/>
    <lineage>
        <taxon>Bacteria</taxon>
        <taxon>Pseudomonadati</taxon>
        <taxon>Pseudomonadota</taxon>
        <taxon>Gammaproteobacteria</taxon>
        <taxon>Alteromonadales</taxon>
        <taxon>Alteromonadaceae</taxon>
        <taxon>Bowmanella</taxon>
    </lineage>
</organism>